<keyword evidence="2" id="KW-1185">Reference proteome</keyword>
<name>A0ABT7KQ81_9HYPH</name>
<accession>A0ABT7KQ81</accession>
<protein>
    <submittedName>
        <fullName evidence="1">Uncharacterized protein</fullName>
    </submittedName>
</protein>
<organism evidence="1 2">
    <name type="scientific">Rhizobium calliandrae</name>
    <dbReference type="NCBI Taxonomy" id="1312182"/>
    <lineage>
        <taxon>Bacteria</taxon>
        <taxon>Pseudomonadati</taxon>
        <taxon>Pseudomonadota</taxon>
        <taxon>Alphaproteobacteria</taxon>
        <taxon>Hyphomicrobiales</taxon>
        <taxon>Rhizobiaceae</taxon>
        <taxon>Rhizobium/Agrobacterium group</taxon>
        <taxon>Rhizobium</taxon>
    </lineage>
</organism>
<gene>
    <name evidence="1" type="ORF">PY650_35330</name>
</gene>
<dbReference type="EMBL" id="JARFYN010000104">
    <property type="protein sequence ID" value="MDL2410737.1"/>
    <property type="molecule type" value="Genomic_DNA"/>
</dbReference>
<dbReference type="RefSeq" id="WP_285884704.1">
    <property type="nucleotide sequence ID" value="NZ_JARFYN010000104.1"/>
</dbReference>
<sequence>MHARLGELTRYWIGLAHDIPGFTLHTPIATNELSAISLLSIDGIDMRKLESELREKYCVHVIYRKVKETGIKGDLDIFVSAVRDALANSAMPSTLQKQ</sequence>
<dbReference type="Proteomes" id="UP001172630">
    <property type="component" value="Unassembled WGS sequence"/>
</dbReference>
<reference evidence="1" key="1">
    <citation type="submission" date="2023-06" db="EMBL/GenBank/DDBJ databases">
        <title>Phylogenetic Diversity of Rhizobium strains.</title>
        <authorList>
            <person name="Moura F.T."/>
            <person name="Helene L.C.F."/>
            <person name="Hungria M."/>
        </authorList>
    </citation>
    <scope>NUCLEOTIDE SEQUENCE</scope>
    <source>
        <strain evidence="1">CCGE524</strain>
    </source>
</reference>
<evidence type="ECO:0000313" key="1">
    <source>
        <dbReference type="EMBL" id="MDL2410737.1"/>
    </source>
</evidence>
<comment type="caution">
    <text evidence="1">The sequence shown here is derived from an EMBL/GenBank/DDBJ whole genome shotgun (WGS) entry which is preliminary data.</text>
</comment>
<evidence type="ECO:0000313" key="2">
    <source>
        <dbReference type="Proteomes" id="UP001172630"/>
    </source>
</evidence>
<proteinExistence type="predicted"/>